<dbReference type="InterPro" id="IPR014729">
    <property type="entry name" value="Rossmann-like_a/b/a_fold"/>
</dbReference>
<feature type="domain" description="Photolyase/cryptochrome alpha/beta" evidence="1">
    <location>
        <begin position="1"/>
        <end position="129"/>
    </location>
</feature>
<protein>
    <recommendedName>
        <fullName evidence="1">Photolyase/cryptochrome alpha/beta domain-containing protein</fullName>
    </recommendedName>
</protein>
<evidence type="ECO:0000313" key="3">
    <source>
        <dbReference type="Proteomes" id="UP000324996"/>
    </source>
</evidence>
<reference evidence="2 3" key="1">
    <citation type="submission" date="2019-09" db="EMBL/GenBank/DDBJ databases">
        <title>NBRP : Genome information of microbial organism related human and environment.</title>
        <authorList>
            <person name="Hattori M."/>
            <person name="Oshima K."/>
            <person name="Inaba H."/>
            <person name="Suda W."/>
            <person name="Sakamoto M."/>
            <person name="Iino T."/>
            <person name="Kitahara M."/>
            <person name="Oshida Y."/>
            <person name="Iida T."/>
            <person name="Kudo T."/>
            <person name="Itoh T."/>
            <person name="Ohkuma M."/>
        </authorList>
    </citation>
    <scope>NUCLEOTIDE SEQUENCE [LARGE SCALE GENOMIC DNA]</scope>
    <source>
        <strain evidence="2 3">Q-1</strain>
    </source>
</reference>
<gene>
    <name evidence="2" type="ORF">JCM17846_00430</name>
</gene>
<evidence type="ECO:0000313" key="2">
    <source>
        <dbReference type="EMBL" id="GER02361.1"/>
    </source>
</evidence>
<dbReference type="Gene3D" id="3.40.50.620">
    <property type="entry name" value="HUPs"/>
    <property type="match status" value="1"/>
</dbReference>
<dbReference type="InterPro" id="IPR002081">
    <property type="entry name" value="Cryptochrome/DNA_photolyase_1"/>
</dbReference>
<dbReference type="PROSITE" id="PS51645">
    <property type="entry name" value="PHR_CRY_ALPHA_BETA"/>
    <property type="match status" value="1"/>
</dbReference>
<dbReference type="Gene3D" id="1.25.40.80">
    <property type="match status" value="1"/>
</dbReference>
<dbReference type="PANTHER" id="PTHR11455:SF9">
    <property type="entry name" value="CRYPTOCHROME CIRCADIAN CLOCK 5 ISOFORM X1"/>
    <property type="match status" value="1"/>
</dbReference>
<dbReference type="EMBL" id="BKCN01000001">
    <property type="protein sequence ID" value="GER02361.1"/>
    <property type="molecule type" value="Genomic_DNA"/>
</dbReference>
<dbReference type="GO" id="GO:0009416">
    <property type="term" value="P:response to light stimulus"/>
    <property type="evidence" value="ECO:0007669"/>
    <property type="project" value="TreeGrafter"/>
</dbReference>
<evidence type="ECO:0000259" key="1">
    <source>
        <dbReference type="PROSITE" id="PS51645"/>
    </source>
</evidence>
<dbReference type="Pfam" id="PF00875">
    <property type="entry name" value="DNA_photolyase"/>
    <property type="match status" value="1"/>
</dbReference>
<dbReference type="AlphaFoldDB" id="A0A5A7N255"/>
<dbReference type="PANTHER" id="PTHR11455">
    <property type="entry name" value="CRYPTOCHROME"/>
    <property type="match status" value="1"/>
</dbReference>
<dbReference type="GO" id="GO:0003904">
    <property type="term" value="F:deoxyribodipyrimidine photo-lyase activity"/>
    <property type="evidence" value="ECO:0007669"/>
    <property type="project" value="TreeGrafter"/>
</dbReference>
<dbReference type="InterPro" id="IPR036155">
    <property type="entry name" value="Crypto/Photolyase_N_sf"/>
</dbReference>
<dbReference type="InterPro" id="IPR006050">
    <property type="entry name" value="DNA_photolyase_N"/>
</dbReference>
<sequence length="298" mass="32880">MWFRQDLRLSDHPALQAAIGQAMAQGGPVIAVYIWDQNQPDDSGWAMGSASRWWLHHSLQSLGRDLEKCGGRLIIRQGDPAAQLMDLVAQSGATALHATRMIEPYARTLDHHLAKSLPVPLLLHDGAFLHPPGSIRTQQGGGYKVFSQFWKAVLKAPEPDAPLPAPERGVFAPPTDRHSSLDLNDLSLLPRVDWAAGLSQRWLHSYGIGEDAAAARSMIFSMMRWPITNTGGIFRLKPSPHPYRRICISVKSARARFGIGRRWPVSGRILIAPGPWKKAFGPFCGKWAGGISPVICWQ</sequence>
<keyword evidence="3" id="KW-1185">Reference proteome</keyword>
<proteinExistence type="predicted"/>
<dbReference type="GO" id="GO:0003677">
    <property type="term" value="F:DNA binding"/>
    <property type="evidence" value="ECO:0007669"/>
    <property type="project" value="TreeGrafter"/>
</dbReference>
<dbReference type="Proteomes" id="UP000324996">
    <property type="component" value="Unassembled WGS sequence"/>
</dbReference>
<dbReference type="SUPFAM" id="SSF52425">
    <property type="entry name" value="Cryptochrome/photolyase, N-terminal domain"/>
    <property type="match status" value="1"/>
</dbReference>
<accession>A0A5A7N255</accession>
<name>A0A5A7N255_9PROT</name>
<organism evidence="2 3">
    <name type="scientific">Iodidimonas nitroreducens</name>
    <dbReference type="NCBI Taxonomy" id="1236968"/>
    <lineage>
        <taxon>Bacteria</taxon>
        <taxon>Pseudomonadati</taxon>
        <taxon>Pseudomonadota</taxon>
        <taxon>Alphaproteobacteria</taxon>
        <taxon>Iodidimonadales</taxon>
        <taxon>Iodidimonadaceae</taxon>
        <taxon>Iodidimonas</taxon>
    </lineage>
</organism>
<dbReference type="GO" id="GO:0071949">
    <property type="term" value="F:FAD binding"/>
    <property type="evidence" value="ECO:0007669"/>
    <property type="project" value="TreeGrafter"/>
</dbReference>
<comment type="caution">
    <text evidence="2">The sequence shown here is derived from an EMBL/GenBank/DDBJ whole genome shotgun (WGS) entry which is preliminary data.</text>
</comment>